<dbReference type="CDD" id="cd00865">
    <property type="entry name" value="PEBP_bact_arch"/>
    <property type="match status" value="1"/>
</dbReference>
<keyword evidence="2" id="KW-0732">Signal</keyword>
<reference evidence="3 4" key="1">
    <citation type="submission" date="2019-05" db="EMBL/GenBank/DDBJ databases">
        <title>Draft genome sequence of Actinomadura sp. 14C53.</title>
        <authorList>
            <person name="Saricaoglu S."/>
            <person name="Isik K."/>
        </authorList>
    </citation>
    <scope>NUCLEOTIDE SEQUENCE [LARGE SCALE GENOMIC DNA]</scope>
    <source>
        <strain evidence="3 4">14C53</strain>
    </source>
</reference>
<dbReference type="Pfam" id="PF01161">
    <property type="entry name" value="PBP"/>
    <property type="match status" value="1"/>
</dbReference>
<name>A0A5C4JBA6_9ACTN</name>
<dbReference type="InterPro" id="IPR008914">
    <property type="entry name" value="PEBP"/>
</dbReference>
<feature type="signal peptide" evidence="2">
    <location>
        <begin position="1"/>
        <end position="24"/>
    </location>
</feature>
<comment type="similarity">
    <text evidence="1">Belongs to the UPF0098 family.</text>
</comment>
<organism evidence="3 4">
    <name type="scientific">Actinomadura soli</name>
    <dbReference type="NCBI Taxonomy" id="2508997"/>
    <lineage>
        <taxon>Bacteria</taxon>
        <taxon>Bacillati</taxon>
        <taxon>Actinomycetota</taxon>
        <taxon>Actinomycetes</taxon>
        <taxon>Streptosporangiales</taxon>
        <taxon>Thermomonosporaceae</taxon>
        <taxon>Actinomadura</taxon>
    </lineage>
</organism>
<dbReference type="InterPro" id="IPR036610">
    <property type="entry name" value="PEBP-like_sf"/>
</dbReference>
<feature type="chain" id="PRO_5022882611" evidence="2">
    <location>
        <begin position="25"/>
        <end position="149"/>
    </location>
</feature>
<comment type="caution">
    <text evidence="3">The sequence shown here is derived from an EMBL/GenBank/DDBJ whole genome shotgun (WGS) entry which is preliminary data.</text>
</comment>
<sequence>MIIVRKRLLGAAWLASLTVVPVTASGCGLTRFTAPESVEVTEMTVTSPTVADAKALPARYACAAHSGLGRTPPLRWSGVLPGTPAAFAIMVDTPDASAGAYVNWVIVNIDGNTRELVEDARPASAVETVNTSGGIAYAAPCPRGGEGNR</sequence>
<dbReference type="AlphaFoldDB" id="A0A5C4JBA6"/>
<accession>A0A5C4JBA6</accession>
<evidence type="ECO:0000256" key="2">
    <source>
        <dbReference type="SAM" id="SignalP"/>
    </source>
</evidence>
<dbReference type="InterPro" id="IPR005247">
    <property type="entry name" value="YbhB_YbcL/LppC-like"/>
</dbReference>
<keyword evidence="4" id="KW-1185">Reference proteome</keyword>
<evidence type="ECO:0000256" key="1">
    <source>
        <dbReference type="ARBA" id="ARBA00007120"/>
    </source>
</evidence>
<dbReference type="EMBL" id="VCKW01000079">
    <property type="protein sequence ID" value="TMR00181.1"/>
    <property type="molecule type" value="Genomic_DNA"/>
</dbReference>
<gene>
    <name evidence="3" type="ORF">ETD83_17180</name>
</gene>
<dbReference type="Proteomes" id="UP000309174">
    <property type="component" value="Unassembled WGS sequence"/>
</dbReference>
<dbReference type="SUPFAM" id="SSF49777">
    <property type="entry name" value="PEBP-like"/>
    <property type="match status" value="1"/>
</dbReference>
<proteinExistence type="inferred from homology"/>
<evidence type="ECO:0000313" key="3">
    <source>
        <dbReference type="EMBL" id="TMR00181.1"/>
    </source>
</evidence>
<protein>
    <submittedName>
        <fullName evidence="3">YbhB/YbcL family Raf kinase inhibitor-like protein</fullName>
    </submittedName>
</protein>
<dbReference type="Gene3D" id="3.90.280.10">
    <property type="entry name" value="PEBP-like"/>
    <property type="match status" value="1"/>
</dbReference>
<dbReference type="OrthoDB" id="9797506at2"/>
<dbReference type="PROSITE" id="PS51257">
    <property type="entry name" value="PROKAR_LIPOPROTEIN"/>
    <property type="match status" value="1"/>
</dbReference>
<evidence type="ECO:0000313" key="4">
    <source>
        <dbReference type="Proteomes" id="UP000309174"/>
    </source>
</evidence>